<keyword evidence="2" id="KW-1133">Transmembrane helix</keyword>
<evidence type="ECO:0000313" key="6">
    <source>
        <dbReference type="Proteomes" id="UP000035068"/>
    </source>
</evidence>
<dbReference type="PROSITE" id="PS50885">
    <property type="entry name" value="HAMP"/>
    <property type="match status" value="1"/>
</dbReference>
<dbReference type="SMART" id="SM00304">
    <property type="entry name" value="HAMP"/>
    <property type="match status" value="1"/>
</dbReference>
<dbReference type="PROSITE" id="PS51746">
    <property type="entry name" value="PPM_2"/>
    <property type="match status" value="1"/>
</dbReference>
<dbReference type="InterPro" id="IPR003660">
    <property type="entry name" value="HAMP_dom"/>
</dbReference>
<dbReference type="PANTHER" id="PTHR43156:SF2">
    <property type="entry name" value="STAGE II SPORULATION PROTEIN E"/>
    <property type="match status" value="1"/>
</dbReference>
<keyword evidence="2" id="KW-0472">Membrane</keyword>
<feature type="domain" description="HAMP" evidence="3">
    <location>
        <begin position="329"/>
        <end position="382"/>
    </location>
</feature>
<dbReference type="Proteomes" id="UP000035068">
    <property type="component" value="Unassembled WGS sequence"/>
</dbReference>
<dbReference type="GO" id="GO:0007165">
    <property type="term" value="P:signal transduction"/>
    <property type="evidence" value="ECO:0007669"/>
    <property type="project" value="InterPro"/>
</dbReference>
<name>A0A0C2EE52_9BACT</name>
<dbReference type="SUPFAM" id="SSF158472">
    <property type="entry name" value="HAMP domain-like"/>
    <property type="match status" value="1"/>
</dbReference>
<evidence type="ECO:0000259" key="4">
    <source>
        <dbReference type="PROSITE" id="PS51746"/>
    </source>
</evidence>
<feature type="transmembrane region" description="Helical" evidence="2">
    <location>
        <begin position="305"/>
        <end position="328"/>
    </location>
</feature>
<evidence type="ECO:0000256" key="2">
    <source>
        <dbReference type="SAM" id="Phobius"/>
    </source>
</evidence>
<evidence type="ECO:0000259" key="3">
    <source>
        <dbReference type="PROSITE" id="PS50885"/>
    </source>
</evidence>
<dbReference type="CDD" id="cd06225">
    <property type="entry name" value="HAMP"/>
    <property type="match status" value="1"/>
</dbReference>
<evidence type="ECO:0000313" key="5">
    <source>
        <dbReference type="EMBL" id="KIH76878.1"/>
    </source>
</evidence>
<dbReference type="Gene3D" id="6.10.340.10">
    <property type="match status" value="1"/>
</dbReference>
<organism evidence="5 6">
    <name type="scientific">Geoalkalibacter ferrihydriticus DSM 17813</name>
    <dbReference type="NCBI Taxonomy" id="1121915"/>
    <lineage>
        <taxon>Bacteria</taxon>
        <taxon>Pseudomonadati</taxon>
        <taxon>Thermodesulfobacteriota</taxon>
        <taxon>Desulfuromonadia</taxon>
        <taxon>Desulfuromonadales</taxon>
        <taxon>Geoalkalibacteraceae</taxon>
        <taxon>Geoalkalibacter</taxon>
    </lineage>
</organism>
<dbReference type="PANTHER" id="PTHR43156">
    <property type="entry name" value="STAGE II SPORULATION PROTEIN E-RELATED"/>
    <property type="match status" value="1"/>
</dbReference>
<dbReference type="SUPFAM" id="SSF81606">
    <property type="entry name" value="PP2C-like"/>
    <property type="match status" value="1"/>
</dbReference>
<dbReference type="CDD" id="cd12913">
    <property type="entry name" value="PDC1_MCP_like"/>
    <property type="match status" value="1"/>
</dbReference>
<comment type="caution">
    <text evidence="5">The sequence shown here is derived from an EMBL/GenBank/DDBJ whole genome shotgun (WGS) entry which is preliminary data.</text>
</comment>
<dbReference type="SMART" id="SM00331">
    <property type="entry name" value="PP2C_SIG"/>
    <property type="match status" value="1"/>
</dbReference>
<dbReference type="RefSeq" id="WP_040097930.1">
    <property type="nucleotide sequence ID" value="NZ_JWJD01000002.1"/>
</dbReference>
<reference evidence="5 6" key="1">
    <citation type="submission" date="2014-12" db="EMBL/GenBank/DDBJ databases">
        <title>Genomes of Geoalkalibacter ferrihydriticus and Geoalkalibacter subterraneus, two haloalkaliphilic metal-reducing members of the Geobacteraceae.</title>
        <authorList>
            <person name="Badalamenti J.P."/>
            <person name="Torres C.I."/>
            <person name="Krajmalnik-Brown R."/>
            <person name="Bond D.R."/>
        </authorList>
    </citation>
    <scope>NUCLEOTIDE SEQUENCE [LARGE SCALE GENOMIC DNA]</scope>
    <source>
        <strain evidence="5 6">DSM 17813</strain>
    </source>
</reference>
<feature type="domain" description="PPM-type phosphatase" evidence="4">
    <location>
        <begin position="421"/>
        <end position="638"/>
    </location>
</feature>
<sequence>MLRTNSITSRLILVITLCSVGIFAITTGYFYHNSRAALERELESNARNLVLASVNRVDKELTAIGKVAEGVARSLETGNYSDQALNTLLSETMEGNPHIYGIGAMFEPDSVTSGAQPRAPYFYREDGELLFAPEEDFRFLPLDWYQIPKELGNKEWSEPYYDGGGGTVLMTSCSLPFYEEGGDQRHFRGIVVADVSLSWLTEIVASIRVLETGYSVLISRNGAILTHPDKEMIMNETIFTVAEAQNNPSLRDIGRKMVRGESGFTPHIGTNGVKSWMYYAPVASTNWTLAVVFPEAELFAEVRSLTIKIALMGVAGILLLAMAVAFIARSITAPLHALASATQAVAAGDFDAPLPPVRSQDEVGKLTQAFSAMNSALKEYIRNLTETTAAKERIQSELKVATDIQASLLPQIFPAFPDRPEFDIFASMDPAKEVGGDFFDFFFIDEDNLCFLIADVSDKGVPAALYMMVAKTLLKSEGQRLGEPDQILANVNNILAENNDSCMFATVFCAILNIKTGEVRYANAGHNPPLVLDAAGIRYLTLQPGFVLGPMEDIVYTTERLTLQSGDVLFLFTDGVTEATNSANDLYGEPQLLAALQSGPQEDLVEMIHNIRAEVTRHANGAPQSDDVTMVALKYRGS</sequence>
<feature type="transmembrane region" description="Helical" evidence="2">
    <location>
        <begin position="12"/>
        <end position="31"/>
    </location>
</feature>
<dbReference type="GO" id="GO:0016791">
    <property type="term" value="F:phosphatase activity"/>
    <property type="evidence" value="ECO:0007669"/>
    <property type="project" value="TreeGrafter"/>
</dbReference>
<keyword evidence="2" id="KW-0812">Transmembrane</keyword>
<dbReference type="Gene3D" id="3.60.40.10">
    <property type="entry name" value="PPM-type phosphatase domain"/>
    <property type="match status" value="1"/>
</dbReference>
<dbReference type="Gene3D" id="3.30.450.20">
    <property type="entry name" value="PAS domain"/>
    <property type="match status" value="2"/>
</dbReference>
<dbReference type="Pfam" id="PF00672">
    <property type="entry name" value="HAMP"/>
    <property type="match status" value="1"/>
</dbReference>
<dbReference type="InterPro" id="IPR001932">
    <property type="entry name" value="PPM-type_phosphatase-like_dom"/>
</dbReference>
<evidence type="ECO:0000256" key="1">
    <source>
        <dbReference type="ARBA" id="ARBA00022801"/>
    </source>
</evidence>
<dbReference type="InterPro" id="IPR052016">
    <property type="entry name" value="Bact_Sigma-Reg"/>
</dbReference>
<dbReference type="GO" id="GO:0016020">
    <property type="term" value="C:membrane"/>
    <property type="evidence" value="ECO:0007669"/>
    <property type="project" value="InterPro"/>
</dbReference>
<dbReference type="CDD" id="cd12912">
    <property type="entry name" value="PDC2_MCP_like"/>
    <property type="match status" value="1"/>
</dbReference>
<dbReference type="Pfam" id="PF07228">
    <property type="entry name" value="SpoIIE"/>
    <property type="match status" value="1"/>
</dbReference>
<protein>
    <submittedName>
        <fullName evidence="5">Serine/threonine protein phosphatase</fullName>
    </submittedName>
</protein>
<keyword evidence="1" id="KW-0378">Hydrolase</keyword>
<accession>A0A0C2EE52</accession>
<keyword evidence="6" id="KW-1185">Reference proteome</keyword>
<dbReference type="AlphaFoldDB" id="A0A0C2EE52"/>
<dbReference type="InterPro" id="IPR036457">
    <property type="entry name" value="PPM-type-like_dom_sf"/>
</dbReference>
<dbReference type="Pfam" id="PF22673">
    <property type="entry name" value="MCP-like_PDC_1"/>
    <property type="match status" value="1"/>
</dbReference>
<proteinExistence type="predicted"/>
<gene>
    <name evidence="5" type="ORF">GFER_07185</name>
</gene>
<dbReference type="EMBL" id="JWJD01000002">
    <property type="protein sequence ID" value="KIH76878.1"/>
    <property type="molecule type" value="Genomic_DNA"/>
</dbReference>